<dbReference type="AlphaFoldDB" id="G4TNM6"/>
<dbReference type="InParanoid" id="G4TNM6"/>
<dbReference type="Proteomes" id="UP000007148">
    <property type="component" value="Unassembled WGS sequence"/>
</dbReference>
<gene>
    <name evidence="2" type="ORF">PIIN_06855</name>
</gene>
<comment type="caution">
    <text evidence="2">The sequence shown here is derived from an EMBL/GenBank/DDBJ whole genome shotgun (WGS) entry which is preliminary data.</text>
</comment>
<dbReference type="HOGENOM" id="CLU_2321245_0_0_1"/>
<reference evidence="2 3" key="1">
    <citation type="journal article" date="2011" name="PLoS Pathog.">
        <title>Endophytic Life Strategies Decoded by Genome and Transcriptome Analyses of the Mutualistic Root Symbiont Piriformospora indica.</title>
        <authorList>
            <person name="Zuccaro A."/>
            <person name="Lahrmann U."/>
            <person name="Guldener U."/>
            <person name="Langen G."/>
            <person name="Pfiffi S."/>
            <person name="Biedenkopf D."/>
            <person name="Wong P."/>
            <person name="Samans B."/>
            <person name="Grimm C."/>
            <person name="Basiewicz M."/>
            <person name="Murat C."/>
            <person name="Martin F."/>
            <person name="Kogel K.H."/>
        </authorList>
    </citation>
    <scope>NUCLEOTIDE SEQUENCE [LARGE SCALE GENOMIC DNA]</scope>
    <source>
        <strain evidence="2 3">DSM 11827</strain>
    </source>
</reference>
<dbReference type="OrthoDB" id="2443686at2759"/>
<sequence length="99" mass="10508">MKPVSLLFAFAMCAAPALALSHDIRGMVKAPTSVEINKRQCETTSCMGFGWKSGIHCGDGNFGCISGNAYQVGDKMDNVCDYGPRTSCRTCGKLDCSSS</sequence>
<accession>G4TNM6</accession>
<evidence type="ECO:0000313" key="2">
    <source>
        <dbReference type="EMBL" id="CCA72919.1"/>
    </source>
</evidence>
<feature type="signal peptide" evidence="1">
    <location>
        <begin position="1"/>
        <end position="19"/>
    </location>
</feature>
<keyword evidence="3" id="KW-1185">Reference proteome</keyword>
<dbReference type="EMBL" id="CAFZ01000190">
    <property type="protein sequence ID" value="CCA72919.1"/>
    <property type="molecule type" value="Genomic_DNA"/>
</dbReference>
<protein>
    <submittedName>
        <fullName evidence="2">Uncharacterized protein</fullName>
    </submittedName>
</protein>
<evidence type="ECO:0000256" key="1">
    <source>
        <dbReference type="SAM" id="SignalP"/>
    </source>
</evidence>
<keyword evidence="1" id="KW-0732">Signal</keyword>
<organism evidence="2 3">
    <name type="scientific">Serendipita indica (strain DSM 11827)</name>
    <name type="common">Root endophyte fungus</name>
    <name type="synonym">Piriformospora indica</name>
    <dbReference type="NCBI Taxonomy" id="1109443"/>
    <lineage>
        <taxon>Eukaryota</taxon>
        <taxon>Fungi</taxon>
        <taxon>Dikarya</taxon>
        <taxon>Basidiomycota</taxon>
        <taxon>Agaricomycotina</taxon>
        <taxon>Agaricomycetes</taxon>
        <taxon>Sebacinales</taxon>
        <taxon>Serendipitaceae</taxon>
        <taxon>Serendipita</taxon>
    </lineage>
</organism>
<feature type="chain" id="PRO_5003468734" evidence="1">
    <location>
        <begin position="20"/>
        <end position="99"/>
    </location>
</feature>
<evidence type="ECO:0000313" key="3">
    <source>
        <dbReference type="Proteomes" id="UP000007148"/>
    </source>
</evidence>
<proteinExistence type="predicted"/>
<name>G4TNM6_SERID</name>